<dbReference type="InterPro" id="IPR041609">
    <property type="entry name" value="PurL_linker"/>
</dbReference>
<dbReference type="SUPFAM" id="SSF55326">
    <property type="entry name" value="PurM N-terminal domain-like"/>
    <property type="match status" value="2"/>
</dbReference>
<feature type="binding site" evidence="8">
    <location>
        <position position="489"/>
    </location>
    <ligand>
        <name>Mg(2+)</name>
        <dbReference type="ChEBI" id="CHEBI:18420"/>
        <label>2</label>
    </ligand>
</feature>
<evidence type="ECO:0000256" key="4">
    <source>
        <dbReference type="ARBA" id="ARBA00022741"/>
    </source>
</evidence>
<evidence type="ECO:0000259" key="10">
    <source>
        <dbReference type="Pfam" id="PF02769"/>
    </source>
</evidence>
<dbReference type="GO" id="GO:0005737">
    <property type="term" value="C:cytoplasm"/>
    <property type="evidence" value="ECO:0007669"/>
    <property type="project" value="UniProtKB-SubCell"/>
</dbReference>
<dbReference type="Gene3D" id="1.10.8.750">
    <property type="entry name" value="Phosphoribosylformylglycinamidine synthase, linker domain"/>
    <property type="match status" value="1"/>
</dbReference>
<feature type="binding site" evidence="8">
    <location>
        <position position="722"/>
    </location>
    <ligand>
        <name>ATP</name>
        <dbReference type="ChEBI" id="CHEBI:30616"/>
    </ligand>
</feature>
<feature type="binding site" evidence="8">
    <location>
        <position position="759"/>
    </location>
    <ligand>
        <name>ATP</name>
        <dbReference type="ChEBI" id="CHEBI:30616"/>
    </ligand>
</feature>
<dbReference type="InterPro" id="IPR010074">
    <property type="entry name" value="PRibForGlyAmidine_synth_PurL"/>
</dbReference>
<keyword evidence="4 8" id="KW-0547">Nucleotide-binding</keyword>
<dbReference type="InterPro" id="IPR036921">
    <property type="entry name" value="PurM-like_N_sf"/>
</dbReference>
<feature type="binding site" evidence="8">
    <location>
        <position position="328"/>
    </location>
    <ligand>
        <name>Mg(2+)</name>
        <dbReference type="ChEBI" id="CHEBI:18420"/>
        <label>2</label>
    </ligand>
</feature>
<dbReference type="CDD" id="cd02203">
    <property type="entry name" value="PurL_repeat1"/>
    <property type="match status" value="1"/>
</dbReference>
<dbReference type="EMBL" id="SJPH01000001">
    <property type="protein sequence ID" value="TWT48558.1"/>
    <property type="molecule type" value="Genomic_DNA"/>
</dbReference>
<evidence type="ECO:0000256" key="8">
    <source>
        <dbReference type="HAMAP-Rule" id="MF_00420"/>
    </source>
</evidence>
<organism evidence="12 13">
    <name type="scientific">Botrimarina hoheduenensis</name>
    <dbReference type="NCBI Taxonomy" id="2528000"/>
    <lineage>
        <taxon>Bacteria</taxon>
        <taxon>Pseudomonadati</taxon>
        <taxon>Planctomycetota</taxon>
        <taxon>Planctomycetia</taxon>
        <taxon>Pirellulales</taxon>
        <taxon>Lacipirellulaceae</taxon>
        <taxon>Botrimarina</taxon>
    </lineage>
</organism>
<keyword evidence="2 8" id="KW-0436">Ligase</keyword>
<evidence type="ECO:0000256" key="5">
    <source>
        <dbReference type="ARBA" id="ARBA00022755"/>
    </source>
</evidence>
<dbReference type="Pfam" id="PF02769">
    <property type="entry name" value="AIRS_C"/>
    <property type="match status" value="2"/>
</dbReference>
<dbReference type="PANTHER" id="PTHR43555">
    <property type="entry name" value="PHOSPHORIBOSYLFORMYLGLYCINAMIDINE SYNTHASE SUBUNIT PURL"/>
    <property type="match status" value="1"/>
</dbReference>
<evidence type="ECO:0000256" key="7">
    <source>
        <dbReference type="ARBA" id="ARBA00022842"/>
    </source>
</evidence>
<evidence type="ECO:0000313" key="12">
    <source>
        <dbReference type="EMBL" id="TWT48558.1"/>
    </source>
</evidence>
<dbReference type="Gene3D" id="3.30.1280.10">
    <property type="entry name" value="Phosphoribosylformylglycinamidine synthase subunit PurS"/>
    <property type="match status" value="2"/>
</dbReference>
<dbReference type="GO" id="GO:0004642">
    <property type="term" value="F:phosphoribosylformylglycinamidine synthase activity"/>
    <property type="evidence" value="ECO:0007669"/>
    <property type="project" value="UniProtKB-UniRule"/>
</dbReference>
<keyword evidence="3 8" id="KW-0479">Metal-binding</keyword>
<keyword evidence="6 8" id="KW-0067">ATP-binding</keyword>
<dbReference type="HAMAP" id="MF_00420">
    <property type="entry name" value="PurL_2"/>
    <property type="match status" value="1"/>
</dbReference>
<feature type="domain" description="PurM-like N-terminal" evidence="9">
    <location>
        <begin position="663"/>
        <end position="763"/>
    </location>
</feature>
<feature type="active site" evidence="8">
    <location>
        <position position="234"/>
    </location>
</feature>
<dbReference type="EC" id="6.3.5.3" evidence="8"/>
<feature type="active site" description="Proton acceptor" evidence="8">
    <location>
        <position position="306"/>
    </location>
</feature>
<dbReference type="GO" id="GO:0000287">
    <property type="term" value="F:magnesium ion binding"/>
    <property type="evidence" value="ECO:0007669"/>
    <property type="project" value="UniProtKB-UniRule"/>
</dbReference>
<comment type="subunit">
    <text evidence="8">Monomer. Part of the FGAM synthase complex composed of 1 PurL, 1 PurQ and 2 PurS subunits.</text>
</comment>
<dbReference type="Proteomes" id="UP000318995">
    <property type="component" value="Unassembled WGS sequence"/>
</dbReference>
<dbReference type="AlphaFoldDB" id="A0A5C5WCB7"/>
<comment type="subcellular location">
    <subcellularLocation>
        <location evidence="8">Cytoplasm</location>
    </subcellularLocation>
</comment>
<dbReference type="Pfam" id="PF18072">
    <property type="entry name" value="FGAR-AT_linker"/>
    <property type="match status" value="1"/>
</dbReference>
<keyword evidence="1 8" id="KW-0963">Cytoplasm</keyword>
<evidence type="ECO:0000259" key="11">
    <source>
        <dbReference type="Pfam" id="PF18072"/>
    </source>
</evidence>
<comment type="caution">
    <text evidence="8">Lacks conserved residue(s) required for the propagation of feature annotation.</text>
</comment>
<dbReference type="SUPFAM" id="SSF82697">
    <property type="entry name" value="PurS-like"/>
    <property type="match status" value="1"/>
</dbReference>
<comment type="similarity">
    <text evidence="8">Belongs to the FGAMS family.</text>
</comment>
<dbReference type="InterPro" id="IPR016188">
    <property type="entry name" value="PurM-like_N"/>
</dbReference>
<comment type="caution">
    <text evidence="12">The sequence shown here is derived from an EMBL/GenBank/DDBJ whole genome shotgun (WGS) entry which is preliminary data.</text>
</comment>
<feature type="domain" description="PurM-like C-terminal" evidence="10">
    <location>
        <begin position="806"/>
        <end position="953"/>
    </location>
</feature>
<evidence type="ECO:0000256" key="1">
    <source>
        <dbReference type="ARBA" id="ARBA00022490"/>
    </source>
</evidence>
<dbReference type="GO" id="GO:0006189">
    <property type="term" value="P:'de novo' IMP biosynthetic process"/>
    <property type="evidence" value="ECO:0007669"/>
    <property type="project" value="UniProtKB-UniRule"/>
</dbReference>
<evidence type="ECO:0000256" key="2">
    <source>
        <dbReference type="ARBA" id="ARBA00022598"/>
    </source>
</evidence>
<dbReference type="InterPro" id="IPR010918">
    <property type="entry name" value="PurM-like_C_dom"/>
</dbReference>
<evidence type="ECO:0000259" key="9">
    <source>
        <dbReference type="Pfam" id="PF00586"/>
    </source>
</evidence>
<dbReference type="NCBIfam" id="TIGR01736">
    <property type="entry name" value="FGAM_synth_II"/>
    <property type="match status" value="1"/>
</dbReference>
<reference evidence="12 13" key="1">
    <citation type="submission" date="2019-02" db="EMBL/GenBank/DDBJ databases">
        <title>Deep-cultivation of Planctomycetes and their phenomic and genomic characterization uncovers novel biology.</title>
        <authorList>
            <person name="Wiegand S."/>
            <person name="Jogler M."/>
            <person name="Boedeker C."/>
            <person name="Pinto D."/>
            <person name="Vollmers J."/>
            <person name="Rivas-Marin E."/>
            <person name="Kohn T."/>
            <person name="Peeters S.H."/>
            <person name="Heuer A."/>
            <person name="Rast P."/>
            <person name="Oberbeckmann S."/>
            <person name="Bunk B."/>
            <person name="Jeske O."/>
            <person name="Meyerdierks A."/>
            <person name="Storesund J.E."/>
            <person name="Kallscheuer N."/>
            <person name="Luecker S."/>
            <person name="Lage O.M."/>
            <person name="Pohl T."/>
            <person name="Merkel B.J."/>
            <person name="Hornburger P."/>
            <person name="Mueller R.-W."/>
            <person name="Bruemmer F."/>
            <person name="Labrenz M."/>
            <person name="Spormann A.M."/>
            <person name="Op Den Camp H."/>
            <person name="Overmann J."/>
            <person name="Amann R."/>
            <person name="Jetten M.S.M."/>
            <person name="Mascher T."/>
            <person name="Medema M.H."/>
            <person name="Devos D.P."/>
            <person name="Kaster A.-K."/>
            <person name="Ovreas L."/>
            <person name="Rohde M."/>
            <person name="Galperin M.Y."/>
            <person name="Jogler C."/>
        </authorList>
    </citation>
    <scope>NUCLEOTIDE SEQUENCE [LARGE SCALE GENOMIC DNA]</scope>
    <source>
        <strain evidence="12 13">Pla111</strain>
    </source>
</reference>
<feature type="domain" description="PurM-like C-terminal" evidence="10">
    <location>
        <begin position="421"/>
        <end position="575"/>
    </location>
</feature>
<dbReference type="UniPathway" id="UPA00074">
    <property type="reaction ID" value="UER00128"/>
</dbReference>
<comment type="pathway">
    <text evidence="8">Purine metabolism; IMP biosynthesis via de novo pathway; 5-amino-1-(5-phospho-D-ribosyl)imidazole from N(2)-formyl-N(1)-(5-phospho-D-ribosyl)glycinamide: step 1/2.</text>
</comment>
<sequence>MLWEVDIHPAEGCPDRVGQRLQSEAAALGFSQVAAATARGFLIEGDSLSRAEVQHIAQRLLIDGVVERAVIGTVTDTALSQAPLVLGDRESQLISVLFKTGVMDPVAQSTEGALSELGFAGVRVGTLRKHWLTGISAAEAAPLGKRLLANDAIEQLVVGPLSMTSLAAGSPYRFELRRIAILDLDDAGLERLSREGQLYLQLEEMRTIQRYFQEQRREPTDIELESLAQTWSEHCSHKTLAGRIAYRDEQGERHFDNMLKETIFAATLRLREQWGENDWCESVFKDNAGVVRFDEVDNVCFKVETHNHPSALEPYGGANTGLGGVLRDTLGTGLGAKPVCSTDVFCFAPPDTPDDQLPAGVLAPRRVMRGVVEGVRDYGNRMGVPTVNGAVCYDERYLGNPLVYCGNVGLLPREKTHKQPRAGDLIVAAGGRTGRDGIHGATFSSAELTSESESLSGGAVQIGNAIEEKKLTDVLLQARDRGLYTAVTDCGAGGFSSAVGEMGEGIGAEVELAWAPLKYAGLSYTEIWISEAQERMVFSVPEEKCDELITLFKSEGVEATVIGRFVDTGNLTLKYDGQDVGELPMEFLHNGRPPVVRQARYSPVRETPFAPHHASADRTEDLLQILSAPNVASKASIIRQYDHEVQGGSVVKPLVGVGEGGPSDAAVVRPKLNSRRGLAIACGINPRYGDHDTYRMAASAIDEAIRNCVAVGADPARIALLDNFCWGDCEKPDTLGSLVRAALACHDLSLAFDAPFVSGKDSLNNEFRYESARGERVSIAIPPTLLISAMGQVADVSRCVTMDLKRAGNKLYLLGATRCEFGGSHLGLVTGVTGGVAPAVYPAEARATFTAVHRAIGAGMVAACHDCSEGGVAVALAEMALAGGLGVTADLSALPLEGDFESADQRALAALFSESNSRFVCEVAPEHSAAWEALLEGVFFAAIGHVTEADGFTIATASAHAIGTRVPKLDEAWRGGPTL</sequence>
<feature type="binding site" evidence="8">
    <location>
        <position position="762"/>
    </location>
    <ligand>
        <name>substrate</name>
    </ligand>
</feature>
<dbReference type="OrthoDB" id="9804441at2"/>
<feature type="binding site" evidence="8">
    <location>
        <position position="304"/>
    </location>
    <ligand>
        <name>Mg(2+)</name>
        <dbReference type="ChEBI" id="CHEBI:18420"/>
        <label>1</label>
    </ligand>
</feature>
<evidence type="ECO:0000256" key="6">
    <source>
        <dbReference type="ARBA" id="ARBA00022840"/>
    </source>
</evidence>
<dbReference type="SUPFAM" id="SSF56042">
    <property type="entry name" value="PurM C-terminal domain-like"/>
    <property type="match status" value="2"/>
</dbReference>
<dbReference type="Gene3D" id="3.30.1330.10">
    <property type="entry name" value="PurM-like, N-terminal domain"/>
    <property type="match status" value="2"/>
</dbReference>
<dbReference type="Gene3D" id="3.90.650.10">
    <property type="entry name" value="PurM-like C-terminal domain"/>
    <property type="match status" value="2"/>
</dbReference>
<keyword evidence="5 8" id="KW-0658">Purine biosynthesis</keyword>
<evidence type="ECO:0000256" key="3">
    <source>
        <dbReference type="ARBA" id="ARBA00022723"/>
    </source>
</evidence>
<dbReference type="InterPro" id="IPR036604">
    <property type="entry name" value="PurS-like_sf"/>
</dbReference>
<feature type="binding site" evidence="8">
    <location>
        <position position="327"/>
    </location>
    <ligand>
        <name>substrate</name>
    </ligand>
</feature>
<dbReference type="Pfam" id="PF00586">
    <property type="entry name" value="AIRS"/>
    <property type="match status" value="2"/>
</dbReference>
<name>A0A5C5WCB7_9BACT</name>
<accession>A0A5C5WCB7</accession>
<comment type="function">
    <text evidence="8">Part of the phosphoribosylformylglycinamidine synthase complex involved in the purines biosynthetic pathway. Catalyzes the ATP-dependent conversion of formylglycinamide ribonucleotide (FGAR) and glutamine to yield formylglycinamidine ribonucleotide (FGAM) and glutamate. The FGAM synthase complex is composed of three subunits. PurQ produces an ammonia molecule by converting glutamine to glutamate. PurL transfers the ammonia molecule to FGAR to form FGAM in an ATP-dependent manner. PurS interacts with PurQ and PurL and is thought to assist in the transfer of the ammonia molecule from PurQ to PurL.</text>
</comment>
<dbReference type="InterPro" id="IPR036676">
    <property type="entry name" value="PurM-like_C_sf"/>
</dbReference>
<gene>
    <name evidence="8 12" type="primary">purL</name>
    <name evidence="12" type="ORF">Pla111_03310</name>
</gene>
<feature type="binding site" evidence="8">
    <location>
        <position position="461"/>
    </location>
    <ligand>
        <name>substrate</name>
    </ligand>
</feature>
<feature type="domain" description="Phosphoribosylformylglycinamidine synthase linker" evidence="11">
    <location>
        <begin position="189"/>
        <end position="238"/>
    </location>
</feature>
<evidence type="ECO:0000313" key="13">
    <source>
        <dbReference type="Proteomes" id="UP000318995"/>
    </source>
</evidence>
<protein>
    <recommendedName>
        <fullName evidence="8">Phosphoribosylformylglycinamidine synthase subunit PurL</fullName>
        <shortName evidence="8">FGAM synthase</shortName>
        <ecNumber evidence="8">6.3.5.3</ecNumber>
    </recommendedName>
    <alternativeName>
        <fullName evidence="8">Formylglycinamide ribonucleotide amidotransferase subunit II</fullName>
        <shortName evidence="8">FGAR amidotransferase II</shortName>
        <shortName evidence="8">FGAR-AT II</shortName>
    </alternativeName>
    <alternativeName>
        <fullName evidence="8">Glutamine amidotransferase PurL</fullName>
    </alternativeName>
    <alternativeName>
        <fullName evidence="8">Phosphoribosylformylglycinamidine synthase subunit II</fullName>
    </alternativeName>
</protein>
<dbReference type="CDD" id="cd02204">
    <property type="entry name" value="PurL_repeat2"/>
    <property type="match status" value="1"/>
</dbReference>
<feature type="binding site" evidence="8">
    <location>
        <position position="302"/>
    </location>
    <ligand>
        <name>ATP</name>
        <dbReference type="ChEBI" id="CHEBI:30616"/>
    </ligand>
</feature>
<comment type="catalytic activity">
    <reaction evidence="8">
        <text>N(2)-formyl-N(1)-(5-phospho-beta-D-ribosyl)glycinamide + L-glutamine + ATP + H2O = 2-formamido-N(1)-(5-O-phospho-beta-D-ribosyl)acetamidine + L-glutamate + ADP + phosphate + H(+)</text>
        <dbReference type="Rhea" id="RHEA:17129"/>
        <dbReference type="ChEBI" id="CHEBI:15377"/>
        <dbReference type="ChEBI" id="CHEBI:15378"/>
        <dbReference type="ChEBI" id="CHEBI:29985"/>
        <dbReference type="ChEBI" id="CHEBI:30616"/>
        <dbReference type="ChEBI" id="CHEBI:43474"/>
        <dbReference type="ChEBI" id="CHEBI:58359"/>
        <dbReference type="ChEBI" id="CHEBI:147286"/>
        <dbReference type="ChEBI" id="CHEBI:147287"/>
        <dbReference type="ChEBI" id="CHEBI:456216"/>
        <dbReference type="EC" id="6.3.5.3"/>
    </reaction>
</comment>
<proteinExistence type="inferred from homology"/>
<keyword evidence="7 8" id="KW-0460">Magnesium</keyword>
<feature type="domain" description="PurM-like N-terminal" evidence="9">
    <location>
        <begin position="286"/>
        <end position="410"/>
    </location>
</feature>
<dbReference type="GO" id="GO:0005524">
    <property type="term" value="F:ATP binding"/>
    <property type="evidence" value="ECO:0007669"/>
    <property type="project" value="UniProtKB-UniRule"/>
</dbReference>
<dbReference type="PANTHER" id="PTHR43555:SF1">
    <property type="entry name" value="PHOSPHORIBOSYLFORMYLGLYCINAMIDINE SYNTHASE SUBUNIT PURL"/>
    <property type="match status" value="1"/>
</dbReference>
<keyword evidence="13" id="KW-1185">Reference proteome</keyword>